<keyword evidence="2" id="KW-0067">ATP-binding</keyword>
<evidence type="ECO:0008006" key="7">
    <source>
        <dbReference type="Google" id="ProtNLM"/>
    </source>
</evidence>
<dbReference type="GO" id="GO:0015937">
    <property type="term" value="P:coenzyme A biosynthetic process"/>
    <property type="evidence" value="ECO:0007669"/>
    <property type="project" value="UniProtKB-KW"/>
</dbReference>
<keyword evidence="1" id="KW-0547">Nucleotide-binding</keyword>
<sequence>MVRMSAQQTMATTAVKFAVAAICVTGLVFLRKRKLQRLHARIIYHRDKDLGSRFGMDVGGTLGKLVYFEREGDADATNPDAPDLGDVHSYLVDTEYYGKSVERDSRMMLNVPGGGRIHFLRFETNKVEYVVEFVLHRCFHRDIRTMACTGGGAFKFSKLFEDHLGISLQKCDELDCLIRGMVFVMRHVADECYTFKELYPFLLVNIGSGVSILKVTSETEYHRVSGTSLGGGTFLGLCKLLSKYKSFDEALEGSMQGNSQSVDMTKKNVKNAAAKPNKAKVEYRHKLNSAKKFTKVGNATTEVRRGCNGFKRRGDASVTGFINRNIEELMAARVLQTGSSLALKDIRSVAKERLKEVNKNARTKKRSRVEEKLAEVEKAIKEAEMGPN</sequence>
<dbReference type="InterPro" id="IPR043129">
    <property type="entry name" value="ATPase_NBD"/>
</dbReference>
<reference evidence="5 6" key="1">
    <citation type="submission" date="2018-08" db="EMBL/GenBank/DDBJ databases">
        <title>Aphanomyces genome sequencing and annotation.</title>
        <authorList>
            <person name="Minardi D."/>
            <person name="Oidtmann B."/>
            <person name="Van Der Giezen M."/>
            <person name="Studholme D.J."/>
        </authorList>
    </citation>
    <scope>NUCLEOTIDE SEQUENCE [LARGE SCALE GENOMIC DNA]</scope>
    <source>
        <strain evidence="5 6">NJM0002</strain>
    </source>
</reference>
<dbReference type="GO" id="GO:0005829">
    <property type="term" value="C:cytosol"/>
    <property type="evidence" value="ECO:0007669"/>
    <property type="project" value="TreeGrafter"/>
</dbReference>
<dbReference type="AlphaFoldDB" id="A0A418B0S4"/>
<keyword evidence="4" id="KW-0812">Transmembrane</keyword>
<evidence type="ECO:0000256" key="2">
    <source>
        <dbReference type="ARBA" id="ARBA00022840"/>
    </source>
</evidence>
<feature type="transmembrane region" description="Helical" evidence="4">
    <location>
        <begin position="12"/>
        <end position="30"/>
    </location>
</feature>
<dbReference type="GO" id="GO:0005634">
    <property type="term" value="C:nucleus"/>
    <property type="evidence" value="ECO:0007669"/>
    <property type="project" value="TreeGrafter"/>
</dbReference>
<dbReference type="EMBL" id="QUSY01000202">
    <property type="protein sequence ID" value="RHY31587.1"/>
    <property type="molecule type" value="Genomic_DNA"/>
</dbReference>
<organism evidence="5 6">
    <name type="scientific">Aphanomyces invadans</name>
    <dbReference type="NCBI Taxonomy" id="157072"/>
    <lineage>
        <taxon>Eukaryota</taxon>
        <taxon>Sar</taxon>
        <taxon>Stramenopiles</taxon>
        <taxon>Oomycota</taxon>
        <taxon>Saprolegniomycetes</taxon>
        <taxon>Saprolegniales</taxon>
        <taxon>Verrucalvaceae</taxon>
        <taxon>Aphanomyces</taxon>
    </lineage>
</organism>
<dbReference type="InterPro" id="IPR004567">
    <property type="entry name" value="Type_II_PanK"/>
</dbReference>
<dbReference type="GO" id="GO:0004594">
    <property type="term" value="F:pantothenate kinase activity"/>
    <property type="evidence" value="ECO:0007669"/>
    <property type="project" value="TreeGrafter"/>
</dbReference>
<comment type="caution">
    <text evidence="5">The sequence shown here is derived from an EMBL/GenBank/DDBJ whole genome shotgun (WGS) entry which is preliminary data.</text>
</comment>
<keyword evidence="4" id="KW-1133">Transmembrane helix</keyword>
<protein>
    <recommendedName>
        <fullName evidence="7">Pantothenate kinase</fullName>
    </recommendedName>
</protein>
<keyword evidence="3" id="KW-0173">Coenzyme A biosynthesis</keyword>
<evidence type="ECO:0000256" key="4">
    <source>
        <dbReference type="SAM" id="Phobius"/>
    </source>
</evidence>
<dbReference type="Pfam" id="PF03630">
    <property type="entry name" value="Fumble"/>
    <property type="match status" value="1"/>
</dbReference>
<evidence type="ECO:0000313" key="5">
    <source>
        <dbReference type="EMBL" id="RHY31587.1"/>
    </source>
</evidence>
<evidence type="ECO:0000256" key="3">
    <source>
        <dbReference type="ARBA" id="ARBA00022993"/>
    </source>
</evidence>
<accession>A0A418B0S4</accession>
<dbReference type="PANTHER" id="PTHR12280">
    <property type="entry name" value="PANTOTHENATE KINASE"/>
    <property type="match status" value="1"/>
</dbReference>
<dbReference type="VEuPathDB" id="FungiDB:H310_07166"/>
<proteinExistence type="predicted"/>
<keyword evidence="6" id="KW-1185">Reference proteome</keyword>
<dbReference type="GO" id="GO:0005524">
    <property type="term" value="F:ATP binding"/>
    <property type="evidence" value="ECO:0007669"/>
    <property type="project" value="UniProtKB-KW"/>
</dbReference>
<dbReference type="SUPFAM" id="SSF53067">
    <property type="entry name" value="Actin-like ATPase domain"/>
    <property type="match status" value="2"/>
</dbReference>
<name>A0A418B0S4_9STRA</name>
<evidence type="ECO:0000313" key="6">
    <source>
        <dbReference type="Proteomes" id="UP000285060"/>
    </source>
</evidence>
<keyword evidence="4" id="KW-0472">Membrane</keyword>
<evidence type="ECO:0000256" key="1">
    <source>
        <dbReference type="ARBA" id="ARBA00022741"/>
    </source>
</evidence>
<gene>
    <name evidence="5" type="ORF">DYB32_003349</name>
</gene>
<dbReference type="VEuPathDB" id="FungiDB:H310_07165"/>
<dbReference type="PANTHER" id="PTHR12280:SF20">
    <property type="entry name" value="4'-PHOSPHOPANTETHEINE PHOSPHATASE"/>
    <property type="match status" value="1"/>
</dbReference>
<dbReference type="Gene3D" id="3.30.420.510">
    <property type="match status" value="1"/>
</dbReference>
<dbReference type="Proteomes" id="UP000285060">
    <property type="component" value="Unassembled WGS sequence"/>
</dbReference>